<dbReference type="GO" id="GO:0016818">
    <property type="term" value="F:hydrolase activity, acting on acid anhydrides, in phosphorus-containing anhydrides"/>
    <property type="evidence" value="ECO:0007669"/>
    <property type="project" value="InterPro"/>
</dbReference>
<dbReference type="Pfam" id="PF17778">
    <property type="entry name" value="WHD_BLACT"/>
    <property type="match status" value="1"/>
</dbReference>
<dbReference type="InterPro" id="IPR001279">
    <property type="entry name" value="Metallo-B-lactamas"/>
</dbReference>
<comment type="cofactor">
    <cofactor evidence="1">
        <name>Mn(2+)</name>
        <dbReference type="ChEBI" id="CHEBI:29035"/>
    </cofactor>
</comment>
<accession>A0A7W5DI31</accession>
<dbReference type="EMBL" id="JACHXQ010000002">
    <property type="protein sequence ID" value="MBB3183340.1"/>
    <property type="molecule type" value="Genomic_DNA"/>
</dbReference>
<dbReference type="InterPro" id="IPR039121">
    <property type="entry name" value="NUDT19"/>
</dbReference>
<dbReference type="Pfam" id="PF00753">
    <property type="entry name" value="Lactamase_B"/>
    <property type="match status" value="1"/>
</dbReference>
<keyword evidence="5" id="KW-0460">Magnesium</keyword>
<evidence type="ECO:0000259" key="7">
    <source>
        <dbReference type="PROSITE" id="PS51462"/>
    </source>
</evidence>
<dbReference type="InterPro" id="IPR015797">
    <property type="entry name" value="NUDIX_hydrolase-like_dom_sf"/>
</dbReference>
<reference evidence="8 9" key="1">
    <citation type="submission" date="2020-08" db="EMBL/GenBank/DDBJ databases">
        <title>Genomic Encyclopedia of Type Strains, Phase III (KMG-III): the genomes of soil and plant-associated and newly described type strains.</title>
        <authorList>
            <person name="Whitman W."/>
        </authorList>
    </citation>
    <scope>NUCLEOTIDE SEQUENCE [LARGE SCALE GENOMIC DNA]</scope>
    <source>
        <strain evidence="8 9">CECT 7341</strain>
    </source>
</reference>
<dbReference type="InterPro" id="IPR041516">
    <property type="entry name" value="LACTB2_WH"/>
</dbReference>
<evidence type="ECO:0000256" key="1">
    <source>
        <dbReference type="ARBA" id="ARBA00001936"/>
    </source>
</evidence>
<dbReference type="PROSITE" id="PS51462">
    <property type="entry name" value="NUDIX"/>
    <property type="match status" value="1"/>
</dbReference>
<dbReference type="AlphaFoldDB" id="A0A7W5DI31"/>
<dbReference type="InterPro" id="IPR036388">
    <property type="entry name" value="WH-like_DNA-bd_sf"/>
</dbReference>
<evidence type="ECO:0000256" key="2">
    <source>
        <dbReference type="ARBA" id="ARBA00001946"/>
    </source>
</evidence>
<dbReference type="SUPFAM" id="SSF56281">
    <property type="entry name" value="Metallo-hydrolase/oxidoreductase"/>
    <property type="match status" value="1"/>
</dbReference>
<dbReference type="CDD" id="cd18870">
    <property type="entry name" value="NUDIX_AcylCoAdiphos_Nudt19"/>
    <property type="match status" value="1"/>
</dbReference>
<sequence>MSYAPPCSTCADWHVEVEQAMIEIRPAATLALVRDSDRGLEVLLLQRTWQAAFLPGYFVFPGGAVDPQDPEVRAFASGRDDATISQTLSLDEGGADYMIAALRECFEEAGLLLAVDAHGHLPAANHPVLTEGREALRRGEISFRALCERHGLGLPLDRLAYLGHWMTPPGAPRRFDTRFFVALAPPGQQAGHDGSETIAHAWRTPAATLADHRDGRLSLGYPTLRTLRLLGDFSTSEALLRYAHANPPTPRPSRPWPARKGGEAWQVEPDAPAYAEVRRLDPHREGTASAEIVPGRAVQLAPGVTRVTAPNPGAMTGSGTNSYLLGDGDDVLVIDPGPANPVHLDRLLALTAGKISRVLVTHTHIDHSPGATWLKARTGAELVGLPPPAGESQDADFAPDYCPRHGERLETPAGALKVLHTPGHASNHLCYLLESARLLFAGDQVMQGSTVVINPPDGDMADYLAALQALGEQPFDTIAPGHGFLIGEAHAAIDFLVTHRLAREHKVRRALARYAPASLEALTRHAYDDVPAEKLGVAARSALAHLLKLEAEGRAVQQAGQWVPRES</sequence>
<name>A0A7W5DI31_9GAMM</name>
<protein>
    <submittedName>
        <fullName evidence="8">Glyoxylase-like metal-dependent hydrolase (Beta-lactamase superfamily II)/8-oxo-dGTP pyrophosphatase MutT (NUDIX family)</fullName>
    </submittedName>
</protein>
<dbReference type="PANTHER" id="PTHR12318">
    <property type="entry name" value="TESTOSTERONE-REGULATED PROTEIN RP2"/>
    <property type="match status" value="1"/>
</dbReference>
<dbReference type="CDD" id="cd16278">
    <property type="entry name" value="metallo-hydrolase-like_MBL-fold"/>
    <property type="match status" value="1"/>
</dbReference>
<keyword evidence="3" id="KW-0479">Metal-binding</keyword>
<keyword evidence="4 8" id="KW-0378">Hydrolase</keyword>
<comment type="caution">
    <text evidence="8">The sequence shown here is derived from an EMBL/GenBank/DDBJ whole genome shotgun (WGS) entry which is preliminary data.</text>
</comment>
<dbReference type="Proteomes" id="UP000563050">
    <property type="component" value="Unassembled WGS sequence"/>
</dbReference>
<evidence type="ECO:0000256" key="4">
    <source>
        <dbReference type="ARBA" id="ARBA00022801"/>
    </source>
</evidence>
<dbReference type="PANTHER" id="PTHR12318:SF0">
    <property type="entry name" value="ACYL-COENZYME A DIPHOSPHATASE NUDT19"/>
    <property type="match status" value="1"/>
</dbReference>
<dbReference type="Pfam" id="PF00293">
    <property type="entry name" value="NUDIX"/>
    <property type="match status" value="1"/>
</dbReference>
<evidence type="ECO:0000256" key="6">
    <source>
        <dbReference type="ARBA" id="ARBA00023211"/>
    </source>
</evidence>
<evidence type="ECO:0000256" key="3">
    <source>
        <dbReference type="ARBA" id="ARBA00022723"/>
    </source>
</evidence>
<gene>
    <name evidence="8" type="ORF">FHR95_000881</name>
</gene>
<dbReference type="Gene3D" id="1.10.10.10">
    <property type="entry name" value="Winged helix-like DNA-binding domain superfamily/Winged helix DNA-binding domain"/>
    <property type="match status" value="1"/>
</dbReference>
<dbReference type="InterPro" id="IPR036866">
    <property type="entry name" value="RibonucZ/Hydroxyglut_hydro"/>
</dbReference>
<organism evidence="8 9">
    <name type="scientific">Halomonas fontilapidosi</name>
    <dbReference type="NCBI Taxonomy" id="616675"/>
    <lineage>
        <taxon>Bacteria</taxon>
        <taxon>Pseudomonadati</taxon>
        <taxon>Pseudomonadota</taxon>
        <taxon>Gammaproteobacteria</taxon>
        <taxon>Oceanospirillales</taxon>
        <taxon>Halomonadaceae</taxon>
        <taxon>Halomonas</taxon>
    </lineage>
</organism>
<dbReference type="Gene3D" id="3.90.79.10">
    <property type="entry name" value="Nucleoside Triphosphate Pyrophosphohydrolase"/>
    <property type="match status" value="1"/>
</dbReference>
<dbReference type="InterPro" id="IPR000086">
    <property type="entry name" value="NUDIX_hydrolase_dom"/>
</dbReference>
<dbReference type="Gene3D" id="3.60.15.10">
    <property type="entry name" value="Ribonuclease Z/Hydroxyacylglutathione hydrolase-like"/>
    <property type="match status" value="1"/>
</dbReference>
<evidence type="ECO:0000256" key="5">
    <source>
        <dbReference type="ARBA" id="ARBA00022842"/>
    </source>
</evidence>
<dbReference type="SUPFAM" id="SSF55811">
    <property type="entry name" value="Nudix"/>
    <property type="match status" value="1"/>
</dbReference>
<dbReference type="GO" id="GO:0046872">
    <property type="term" value="F:metal ion binding"/>
    <property type="evidence" value="ECO:0007669"/>
    <property type="project" value="UniProtKB-KW"/>
</dbReference>
<feature type="domain" description="Nudix hydrolase" evidence="7">
    <location>
        <begin position="23"/>
        <end position="189"/>
    </location>
</feature>
<keyword evidence="6" id="KW-0464">Manganese</keyword>
<proteinExistence type="predicted"/>
<dbReference type="SMART" id="SM00849">
    <property type="entry name" value="Lactamase_B"/>
    <property type="match status" value="1"/>
</dbReference>
<comment type="cofactor">
    <cofactor evidence="2">
        <name>Mg(2+)</name>
        <dbReference type="ChEBI" id="CHEBI:18420"/>
    </cofactor>
</comment>
<dbReference type="RefSeq" id="WP_221199210.1">
    <property type="nucleotide sequence ID" value="NZ_JACHXQ010000002.1"/>
</dbReference>
<keyword evidence="9" id="KW-1185">Reference proteome</keyword>
<evidence type="ECO:0000313" key="8">
    <source>
        <dbReference type="EMBL" id="MBB3183340.1"/>
    </source>
</evidence>
<evidence type="ECO:0000313" key="9">
    <source>
        <dbReference type="Proteomes" id="UP000563050"/>
    </source>
</evidence>